<gene>
    <name evidence="2" type="ORF">T285_08015</name>
</gene>
<protein>
    <recommendedName>
        <fullName evidence="1">Cobalamin-independent methionine synthase MetE C-terminal/archaeal domain-containing protein</fullName>
    </recommendedName>
</protein>
<dbReference type="GO" id="GO:0009086">
    <property type="term" value="P:methionine biosynthetic process"/>
    <property type="evidence" value="ECO:0007669"/>
    <property type="project" value="InterPro"/>
</dbReference>
<dbReference type="Gene3D" id="3.20.20.210">
    <property type="match status" value="1"/>
</dbReference>
<dbReference type="NCBIfam" id="NF004875">
    <property type="entry name" value="PRK06233.1"/>
    <property type="match status" value="1"/>
</dbReference>
<dbReference type="SUPFAM" id="SSF51726">
    <property type="entry name" value="UROD/MetE-like"/>
    <property type="match status" value="1"/>
</dbReference>
<organism evidence="2 3">
    <name type="scientific">Lactobacillus johnsonii N6.2</name>
    <dbReference type="NCBI Taxonomy" id="1408186"/>
    <lineage>
        <taxon>Bacteria</taxon>
        <taxon>Bacillati</taxon>
        <taxon>Bacillota</taxon>
        <taxon>Bacilli</taxon>
        <taxon>Lactobacillales</taxon>
        <taxon>Lactobacillaceae</taxon>
        <taxon>Lactobacillus</taxon>
    </lineage>
</organism>
<dbReference type="GO" id="GO:0003871">
    <property type="term" value="F:5-methyltetrahydropteroyltriglutamate-homocysteine S-methyltransferase activity"/>
    <property type="evidence" value="ECO:0007669"/>
    <property type="project" value="InterPro"/>
</dbReference>
<sequence>MTTLTHYDIVGSFLRPEELKEARKNFNQEKISQEELTKIEDQEIKNLIQKEEELGLKAVTDGEFRRSWWHLDFLWGLNGVAKYDYKESYKFHGAKTRTDNAELSGKVAYNPDHPFFDAFKFVNANVKNAIAKQTIPSPTLLFRDNRSDNWPNFYDNKKDYLDDLATAYNKTIKHFYDLGCRYIQIDDTTWAFLISKLNESQNDPKEHEKYVQLAQDSVYVINKSLENLPNDLTIATHICRGNFKSTFLFSGGYEPIAEYLGQLNYDRFFLEYDSDRAGDLKPIKTIWNNRDNVTIVLGLITSKNGKLEDPVTIAKRITEAGQLVPLDNLALSTQCGFASTEEGNILSEADQWKKIKFVVKIANNIWKSF</sequence>
<reference evidence="2 3" key="1">
    <citation type="journal article" date="2014" name="Genome Announc.">
        <title>Complete Genome Sequences of Lactobacillus johnsonii Strain N6.2 and Lactobacillus reuteri Strain TD1.</title>
        <authorList>
            <person name="Leonard M.T."/>
            <person name="Valladares R.B."/>
            <person name="Ardissone A."/>
            <person name="Gonzalez C.F."/>
            <person name="Lorca G.L."/>
            <person name="Triplett E.W."/>
        </authorList>
    </citation>
    <scope>NUCLEOTIDE SEQUENCE [LARGE SCALE GENOMIC DNA]</scope>
    <source>
        <strain evidence="2 3">N6.2</strain>
    </source>
</reference>
<dbReference type="AlphaFoldDB" id="A0A7D9N807"/>
<dbReference type="GO" id="GO:0008270">
    <property type="term" value="F:zinc ion binding"/>
    <property type="evidence" value="ECO:0007669"/>
    <property type="project" value="InterPro"/>
</dbReference>
<proteinExistence type="predicted"/>
<dbReference type="NCBIfam" id="NF005085">
    <property type="entry name" value="PRK06520.1"/>
    <property type="match status" value="1"/>
</dbReference>
<dbReference type="Proteomes" id="UP000018522">
    <property type="component" value="Chromosome"/>
</dbReference>
<dbReference type="InterPro" id="IPR002629">
    <property type="entry name" value="Met_Synth_C/arc"/>
</dbReference>
<dbReference type="PANTHER" id="PTHR43844">
    <property type="entry name" value="METHIONINE SYNTHASE"/>
    <property type="match status" value="1"/>
</dbReference>
<dbReference type="RefSeq" id="WP_023599950.1">
    <property type="nucleotide sequence ID" value="NC_022909.1"/>
</dbReference>
<dbReference type="EMBL" id="CP006811">
    <property type="protein sequence ID" value="AHA97903.1"/>
    <property type="molecule type" value="Genomic_DNA"/>
</dbReference>
<feature type="domain" description="Cobalamin-independent methionine synthase MetE C-terminal/archaeal" evidence="1">
    <location>
        <begin position="156"/>
        <end position="342"/>
    </location>
</feature>
<dbReference type="InterPro" id="IPR038071">
    <property type="entry name" value="UROD/MetE-like_sf"/>
</dbReference>
<dbReference type="PANTHER" id="PTHR43844:SF1">
    <property type="entry name" value="METHIONINE SYNTHASE"/>
    <property type="match status" value="1"/>
</dbReference>
<dbReference type="KEGG" id="ljn:T285_08015"/>
<evidence type="ECO:0000259" key="1">
    <source>
        <dbReference type="Pfam" id="PF01717"/>
    </source>
</evidence>
<evidence type="ECO:0000313" key="3">
    <source>
        <dbReference type="Proteomes" id="UP000018522"/>
    </source>
</evidence>
<dbReference type="CDD" id="cd03311">
    <property type="entry name" value="CIMS_C_terminal_like"/>
    <property type="match status" value="1"/>
</dbReference>
<accession>A0A7D9N807</accession>
<feature type="domain" description="Cobalamin-independent methionine synthase MetE C-terminal/archaeal" evidence="1">
    <location>
        <begin position="10"/>
        <end position="68"/>
    </location>
</feature>
<evidence type="ECO:0000313" key="2">
    <source>
        <dbReference type="EMBL" id="AHA97903.1"/>
    </source>
</evidence>
<dbReference type="Pfam" id="PF01717">
    <property type="entry name" value="Meth_synt_2"/>
    <property type="match status" value="2"/>
</dbReference>
<name>A0A7D9N807_LACJH</name>